<evidence type="ECO:0000313" key="1">
    <source>
        <dbReference type="EMBL" id="QDH47227.1"/>
    </source>
</evidence>
<gene>
    <name evidence="1" type="ORF">LAh10_158</name>
</gene>
<reference evidence="1 2" key="1">
    <citation type="submission" date="2019-04" db="EMBL/GenBank/DDBJ databases">
        <title>Novel bacteriophages capable of disrupting biofilms from clinical strains of Aeromonas hydrophila with intrinsic antibiotic resistance.</title>
        <authorList>
            <person name="Kabwe M."/>
            <person name="Brown T.L."/>
            <person name="Speirs L."/>
            <person name="Ku H."/>
            <person name="Leach M."/>
            <person name="Chan H.T."/>
            <person name="Petrovski S."/>
            <person name="Lock P."/>
            <person name="Tucci J."/>
        </authorList>
    </citation>
    <scope>NUCLEOTIDE SEQUENCE [LARGE SCALE GENOMIC DNA]</scope>
</reference>
<keyword evidence="2" id="KW-1185">Reference proteome</keyword>
<organism evidence="1 2">
    <name type="scientific">Aeromonas phage LAh10</name>
    <dbReference type="NCBI Taxonomy" id="2591025"/>
    <lineage>
        <taxon>Viruses</taxon>
        <taxon>Duplodnaviria</taxon>
        <taxon>Heunggongvirae</taxon>
        <taxon>Uroviricota</taxon>
        <taxon>Caudoviricetes</taxon>
        <taxon>Chimalliviridae</taxon>
        <taxon>Ludhianavirus</taxon>
        <taxon>Ludhianavirus LAh10</taxon>
    </lineage>
</organism>
<protein>
    <submittedName>
        <fullName evidence="1">Uncharacterized protein</fullName>
    </submittedName>
</protein>
<accession>A0A514A1R7</accession>
<sequence>MSVESIKERVKNFVNMSGIDVNFNGRIITPKARFRKDRMKSTQEATRHYREIRISDDVLDNLGIEKTDGKNIPTIAECFEMLPPHFKRKDSIVKYMESRRTEFDNRLKEFLQ</sequence>
<evidence type="ECO:0000313" key="2">
    <source>
        <dbReference type="Proteomes" id="UP000318420"/>
    </source>
</evidence>
<proteinExistence type="predicted"/>
<name>A0A514A1R7_9CAUD</name>
<dbReference type="EMBL" id="MK838116">
    <property type="protein sequence ID" value="QDH47227.1"/>
    <property type="molecule type" value="Genomic_DNA"/>
</dbReference>
<dbReference type="Proteomes" id="UP000318420">
    <property type="component" value="Segment"/>
</dbReference>